<sequence>MAPETQETVQRTPLFDMFAPATYEEWRSAAEKTLKGAPFEKRLITKTYEQILLQPIYNAGDIADLPHINSLPGFAPFVRDTRILGPLVERWQVAQELPYPTTTEVRQAL</sequence>
<accession>A0A2J6X3E3</accession>
<proteinExistence type="predicted"/>
<reference evidence="2 3" key="1">
    <citation type="submission" date="2018-01" db="EMBL/GenBank/DDBJ databases">
        <title>Metagenomic assembled genomes from two thermal pools in the Uzon Caldera, Kamchatka, Russia.</title>
        <authorList>
            <person name="Wilkins L."/>
            <person name="Ettinger C."/>
        </authorList>
    </citation>
    <scope>NUCLEOTIDE SEQUENCE [LARGE SCALE GENOMIC DNA]</scope>
    <source>
        <strain evidence="2">ZAV-02</strain>
    </source>
</reference>
<dbReference type="PANTHER" id="PTHR48101:SF4">
    <property type="entry name" value="METHYLMALONYL-COA MUTASE, MITOCHONDRIAL"/>
    <property type="match status" value="1"/>
</dbReference>
<feature type="non-terminal residue" evidence="2">
    <location>
        <position position="109"/>
    </location>
</feature>
<comment type="caution">
    <text evidence="2">The sequence shown here is derived from an EMBL/GenBank/DDBJ whole genome shotgun (WGS) entry which is preliminary data.</text>
</comment>
<evidence type="ECO:0000313" key="2">
    <source>
        <dbReference type="EMBL" id="PMP79358.1"/>
    </source>
</evidence>
<organism evidence="2 3">
    <name type="scientific">Chloroflexus aggregans</name>
    <dbReference type="NCBI Taxonomy" id="152260"/>
    <lineage>
        <taxon>Bacteria</taxon>
        <taxon>Bacillati</taxon>
        <taxon>Chloroflexota</taxon>
        <taxon>Chloroflexia</taxon>
        <taxon>Chloroflexales</taxon>
        <taxon>Chloroflexineae</taxon>
        <taxon>Chloroflexaceae</taxon>
        <taxon>Chloroflexus</taxon>
    </lineage>
</organism>
<dbReference type="AlphaFoldDB" id="A0A2J6X3E3"/>
<dbReference type="InterPro" id="IPR016176">
    <property type="entry name" value="Cbl-dep_enz_cat"/>
</dbReference>
<dbReference type="GO" id="GO:0005737">
    <property type="term" value="C:cytoplasm"/>
    <property type="evidence" value="ECO:0007669"/>
    <property type="project" value="TreeGrafter"/>
</dbReference>
<dbReference type="GO" id="GO:0019678">
    <property type="term" value="P:propionate metabolic process, methylmalonyl pathway"/>
    <property type="evidence" value="ECO:0007669"/>
    <property type="project" value="TreeGrafter"/>
</dbReference>
<dbReference type="GO" id="GO:0031419">
    <property type="term" value="F:cobalamin binding"/>
    <property type="evidence" value="ECO:0007669"/>
    <property type="project" value="InterPro"/>
</dbReference>
<gene>
    <name evidence="2" type="ORF">C0184_10030</name>
</gene>
<dbReference type="PANTHER" id="PTHR48101">
    <property type="entry name" value="METHYLMALONYL-COA MUTASE, MITOCHONDRIAL-RELATED"/>
    <property type="match status" value="1"/>
</dbReference>
<evidence type="ECO:0000313" key="3">
    <source>
        <dbReference type="Proteomes" id="UP000243376"/>
    </source>
</evidence>
<dbReference type="SUPFAM" id="SSF51703">
    <property type="entry name" value="Cobalamin (vitamin B12)-dependent enzymes"/>
    <property type="match status" value="1"/>
</dbReference>
<evidence type="ECO:0000259" key="1">
    <source>
        <dbReference type="Pfam" id="PF01642"/>
    </source>
</evidence>
<dbReference type="Pfam" id="PF01642">
    <property type="entry name" value="MM_CoA_mutase"/>
    <property type="match status" value="1"/>
</dbReference>
<name>A0A2J6X3E3_9CHLR</name>
<dbReference type="Proteomes" id="UP000243376">
    <property type="component" value="Unassembled WGS sequence"/>
</dbReference>
<dbReference type="Gene3D" id="3.20.20.240">
    <property type="entry name" value="Methylmalonyl-CoA mutase"/>
    <property type="match status" value="1"/>
</dbReference>
<protein>
    <submittedName>
        <fullName evidence="2">Methylmalonyl-CoA mutase</fullName>
    </submittedName>
</protein>
<feature type="domain" description="Methylmalonyl-CoA mutase alpha/beta chain catalytic" evidence="1">
    <location>
        <begin position="46"/>
        <end position="107"/>
    </location>
</feature>
<dbReference type="EMBL" id="PNIQ01000671">
    <property type="protein sequence ID" value="PMP79358.1"/>
    <property type="molecule type" value="Genomic_DNA"/>
</dbReference>
<dbReference type="GO" id="GO:0004494">
    <property type="term" value="F:methylmalonyl-CoA mutase activity"/>
    <property type="evidence" value="ECO:0007669"/>
    <property type="project" value="TreeGrafter"/>
</dbReference>
<dbReference type="InterPro" id="IPR006099">
    <property type="entry name" value="MeMalonylCoA_mutase_a/b_cat"/>
</dbReference>